<dbReference type="SUPFAM" id="SSF57424">
    <property type="entry name" value="LDL receptor-like module"/>
    <property type="match status" value="2"/>
</dbReference>
<dbReference type="PROSITE" id="PS01209">
    <property type="entry name" value="LDLRA_1"/>
    <property type="match status" value="1"/>
</dbReference>
<evidence type="ECO:0000256" key="1">
    <source>
        <dbReference type="ARBA" id="ARBA00004167"/>
    </source>
</evidence>
<organism evidence="10">
    <name type="scientific">Darwinula stevensoni</name>
    <dbReference type="NCBI Taxonomy" id="69355"/>
    <lineage>
        <taxon>Eukaryota</taxon>
        <taxon>Metazoa</taxon>
        <taxon>Ecdysozoa</taxon>
        <taxon>Arthropoda</taxon>
        <taxon>Crustacea</taxon>
        <taxon>Oligostraca</taxon>
        <taxon>Ostracoda</taxon>
        <taxon>Podocopa</taxon>
        <taxon>Podocopida</taxon>
        <taxon>Darwinulocopina</taxon>
        <taxon>Darwinuloidea</taxon>
        <taxon>Darwinulidae</taxon>
        <taxon>Darwinula</taxon>
    </lineage>
</organism>
<evidence type="ECO:0000313" key="11">
    <source>
        <dbReference type="Proteomes" id="UP000677054"/>
    </source>
</evidence>
<evidence type="ECO:0000256" key="3">
    <source>
        <dbReference type="ARBA" id="ARBA00022737"/>
    </source>
</evidence>
<dbReference type="AlphaFoldDB" id="A0A7R9FUV2"/>
<keyword evidence="5" id="KW-0472">Membrane</keyword>
<evidence type="ECO:0000256" key="7">
    <source>
        <dbReference type="ARBA" id="ARBA00023170"/>
    </source>
</evidence>
<dbReference type="EMBL" id="LR926489">
    <property type="protein sequence ID" value="CAD7255427.1"/>
    <property type="molecule type" value="Genomic_DNA"/>
</dbReference>
<gene>
    <name evidence="10" type="ORF">DSTB1V02_LOCUS15172</name>
</gene>
<sequence>CRGPDVYECGSGECISVLLRCNQAKDCEDGSDERDCTCAELLQAKFLLRKICDGVSDCWDFSDEKNCEWCTPGQYHCLESQSCVDRDRVCDGIHDCPYGDDESHCVTVSPTESEADDHLYHRHGFLMIRKGGNWGKLCLENFNEIVREADTHWAITDIGRAACRALTYT</sequence>
<comment type="subcellular location">
    <subcellularLocation>
        <location evidence="1">Membrane</location>
        <topology evidence="1">Single-pass membrane protein</topology>
    </subcellularLocation>
</comment>
<dbReference type="PRINTS" id="PR00261">
    <property type="entry name" value="LDLRECEPTOR"/>
</dbReference>
<keyword evidence="3" id="KW-0677">Repeat</keyword>
<dbReference type="GO" id="GO:0043235">
    <property type="term" value="C:receptor complex"/>
    <property type="evidence" value="ECO:0007669"/>
    <property type="project" value="TreeGrafter"/>
</dbReference>
<evidence type="ECO:0000256" key="2">
    <source>
        <dbReference type="ARBA" id="ARBA00022692"/>
    </source>
</evidence>
<keyword evidence="4" id="KW-1133">Transmembrane helix</keyword>
<dbReference type="InterPro" id="IPR023415">
    <property type="entry name" value="LDLR_class-A_CS"/>
</dbReference>
<keyword evidence="11" id="KW-1185">Reference proteome</keyword>
<dbReference type="PANTHER" id="PTHR22722">
    <property type="entry name" value="LOW-DENSITY LIPOPROTEIN RECEPTOR-RELATED PROTEIN 2-RELATED"/>
    <property type="match status" value="1"/>
</dbReference>
<feature type="disulfide bond" evidence="9">
    <location>
        <begin position="9"/>
        <end position="27"/>
    </location>
</feature>
<dbReference type="EMBL" id="CAJPEV010026971">
    <property type="protein sequence ID" value="CAG0908773.1"/>
    <property type="molecule type" value="Genomic_DNA"/>
</dbReference>
<feature type="disulfide bond" evidence="9">
    <location>
        <begin position="21"/>
        <end position="36"/>
    </location>
</feature>
<dbReference type="Proteomes" id="UP000677054">
    <property type="component" value="Unassembled WGS sequence"/>
</dbReference>
<dbReference type="GO" id="GO:0006898">
    <property type="term" value="P:receptor-mediated endocytosis"/>
    <property type="evidence" value="ECO:0007669"/>
    <property type="project" value="TreeGrafter"/>
</dbReference>
<keyword evidence="2" id="KW-0812">Transmembrane</keyword>
<dbReference type="SMART" id="SM00192">
    <property type="entry name" value="LDLa"/>
    <property type="match status" value="2"/>
</dbReference>
<evidence type="ECO:0000256" key="4">
    <source>
        <dbReference type="ARBA" id="ARBA00022989"/>
    </source>
</evidence>
<dbReference type="PANTHER" id="PTHR22722:SF15">
    <property type="entry name" value="LOW-DENSITY LIPOPROTEIN RECEPTOR-RELATED"/>
    <property type="match status" value="1"/>
</dbReference>
<dbReference type="Pfam" id="PF00057">
    <property type="entry name" value="Ldl_recept_a"/>
    <property type="match status" value="2"/>
</dbReference>
<dbReference type="Gene3D" id="4.10.400.10">
    <property type="entry name" value="Low-density Lipoprotein Receptor"/>
    <property type="match status" value="3"/>
</dbReference>
<evidence type="ECO:0000313" key="10">
    <source>
        <dbReference type="EMBL" id="CAD7255427.1"/>
    </source>
</evidence>
<protein>
    <submittedName>
        <fullName evidence="10">Uncharacterized protein</fullName>
    </submittedName>
</protein>
<name>A0A7R9FUV2_9CRUS</name>
<dbReference type="OrthoDB" id="10072370at2759"/>
<evidence type="ECO:0000256" key="9">
    <source>
        <dbReference type="PROSITE-ProRule" id="PRU00124"/>
    </source>
</evidence>
<feature type="non-terminal residue" evidence="10">
    <location>
        <position position="1"/>
    </location>
</feature>
<keyword evidence="8" id="KW-0325">Glycoprotein</keyword>
<keyword evidence="7" id="KW-0675">Receptor</keyword>
<keyword evidence="6 9" id="KW-1015">Disulfide bond</keyword>
<evidence type="ECO:0000256" key="5">
    <source>
        <dbReference type="ARBA" id="ARBA00023136"/>
    </source>
</evidence>
<evidence type="ECO:0000256" key="6">
    <source>
        <dbReference type="ARBA" id="ARBA00023157"/>
    </source>
</evidence>
<dbReference type="GO" id="GO:0042562">
    <property type="term" value="F:hormone binding"/>
    <property type="evidence" value="ECO:0007669"/>
    <property type="project" value="TreeGrafter"/>
</dbReference>
<dbReference type="InterPro" id="IPR051221">
    <property type="entry name" value="LDLR-related"/>
</dbReference>
<reference evidence="10" key="1">
    <citation type="submission" date="2020-11" db="EMBL/GenBank/DDBJ databases">
        <authorList>
            <person name="Tran Van P."/>
        </authorList>
    </citation>
    <scope>NUCLEOTIDE SEQUENCE</scope>
</reference>
<dbReference type="CDD" id="cd00112">
    <property type="entry name" value="LDLa"/>
    <property type="match status" value="2"/>
</dbReference>
<dbReference type="PROSITE" id="PS50068">
    <property type="entry name" value="LDLRA_2"/>
    <property type="match status" value="2"/>
</dbReference>
<dbReference type="GO" id="GO:0016324">
    <property type="term" value="C:apical plasma membrane"/>
    <property type="evidence" value="ECO:0007669"/>
    <property type="project" value="TreeGrafter"/>
</dbReference>
<comment type="caution">
    <text evidence="9">Lacks conserved residue(s) required for the propagation of feature annotation.</text>
</comment>
<dbReference type="InterPro" id="IPR002172">
    <property type="entry name" value="LDrepeatLR_classA_rpt"/>
</dbReference>
<evidence type="ECO:0000256" key="8">
    <source>
        <dbReference type="ARBA" id="ARBA00023180"/>
    </source>
</evidence>
<proteinExistence type="predicted"/>
<feature type="disulfide bond" evidence="9">
    <location>
        <begin position="90"/>
        <end position="105"/>
    </location>
</feature>
<accession>A0A7R9FUV2</accession>
<dbReference type="InterPro" id="IPR036055">
    <property type="entry name" value="LDL_receptor-like_sf"/>
</dbReference>